<keyword evidence="2" id="KW-0677">Repeat</keyword>
<feature type="domain" description="TIR" evidence="3">
    <location>
        <begin position="1019"/>
        <end position="1136"/>
    </location>
</feature>
<dbReference type="InterPro" id="IPR025875">
    <property type="entry name" value="Leu-rich_rpt_4"/>
</dbReference>
<dbReference type="Pfam" id="PF08477">
    <property type="entry name" value="Roc"/>
    <property type="match status" value="1"/>
</dbReference>
<name>A0A2S5CNP5_9GAMM</name>
<feature type="domain" description="COR" evidence="4">
    <location>
        <begin position="732"/>
        <end position="871"/>
    </location>
</feature>
<keyword evidence="1" id="KW-0433">Leucine-rich repeat</keyword>
<proteinExistence type="predicted"/>
<dbReference type="Gene3D" id="3.40.50.10140">
    <property type="entry name" value="Toll/interleukin-1 receptor homology (TIR) domain"/>
    <property type="match status" value="1"/>
</dbReference>
<sequence>MFILSITGYSRTTPKPLTREKNNRKNKTANGLGFPSAILKLTLALSEPLSPTYTNNPTAIPMTLETETEGLRIARERIAQEAEQRSGFLDLGMLGLRALPEELFSLRHLRGVNLGYGYIDQIDGEWQDASGIDSDNILENSLTGIGALVELENLSLCGIAIHDLSALSGLAALQTLHCSDTAVSDLSVLSGLAALQTLHCSGTAVGDLSALSGLAALQTLHCSRTAVSDLSVLSGLAALQTLYCSGTAVSDLSALSGLAALQSLDCSRTEVSDLSALSCLAALKTLDCYNTAVSDLSALSGLTALQTLGCSGTAVSDLSALSGLAALQSLHCYNTAVSDLSALSGLAALQTLHCSGTTVSDLSALSGLAALQSLDCSRTAVSDLSVLSGLAALQSLHCYNTAVSDLSALSGLAALQSLDCSGTEVSDLSALSGLAALQSLDCSRTAVSDLSALSGLVNLQRLNCSDCKLTNISPDFWVKSSLQWLYLYQTELPNIPAEALSQSSYSDCLPSLRAHLNDLEAGSEAIPDVKLMILGNGRVGKTQICRRLRGEAYDSTISSTHGIRLATADLPPTDTYEAANLAIWDFGGQDIYHGTHALFLKTRAIFLLVWIPASDGAASHDCDGLVFRNHPLSYWLAYVRHLGGADSPVLIVQTRCDRIEDEARRLPIEDSELEGLGFVKSLHYSALKDRGRAALDEALGEAVVWLRERQGTALIGAGRLRLQRRLEALRAADAVAAEQRQYRTLSQAHFRQLCEEVGGISAPEHCLSYLHNAGVVFYRPGLFGEQIILDQAWALEAIYTVFQRGSCYRELQRLRGRFSRTLLALLVWRDYSDAEQRLFLDMMQSCGICFVHKHGDRQLGTEDEYIAPELLPDKAAVASELAEKWSAQADMVTALYRYQLHQPGLLRSLMAEIGQQAGVNGIYWQNGVCVYEQTTRSHALIEQEEVGTWQGVLRISCQGGQAGQLLAQLRERITQQNHHWGLEPIAEPAEVASRAQPEPVNAPPLAFVQPPKAGITYCVSYAWGDDTPEGKPREAVVNQLCHAAEARGIHILRDKGDLKFGDQLSAFMGRIAQGDRVFVILSDKYLKSANCMYELFEIWRTSRHDNAEALQRVRLFSTDCARIFSALDRVNYAIYWRQQHNALQAVISEHGAAVLGETDFRQFKLMDDFARHIGDILAACADTIHARKFEDLIAYGFDDPHDE</sequence>
<dbReference type="InterPro" id="IPR035897">
    <property type="entry name" value="Toll_tir_struct_dom_sf"/>
</dbReference>
<comment type="caution">
    <text evidence="5">The sequence shown here is derived from an EMBL/GenBank/DDBJ whole genome shotgun (WGS) entry which is preliminary data.</text>
</comment>
<reference evidence="5 6" key="1">
    <citation type="submission" date="2017-11" db="EMBL/GenBank/DDBJ databases">
        <title>Draft Genome Sequence of Methylobacter psychrotolerans Sph1T, an Obligate Methanotroph from Low-Temperature Environments.</title>
        <authorList>
            <person name="Oshkin I.Y."/>
            <person name="Miroshnikov K."/>
            <person name="Belova S.E."/>
            <person name="Korzhenkov A."/>
            <person name="Toshchakov S.V."/>
            <person name="Dedysh S.N."/>
        </authorList>
    </citation>
    <scope>NUCLEOTIDE SEQUENCE [LARGE SCALE GENOMIC DNA]</scope>
    <source>
        <strain evidence="5 6">Sph1</strain>
    </source>
</reference>
<organism evidence="5 6">
    <name type="scientific">Methylovulum psychrotolerans</name>
    <dbReference type="NCBI Taxonomy" id="1704499"/>
    <lineage>
        <taxon>Bacteria</taxon>
        <taxon>Pseudomonadati</taxon>
        <taxon>Pseudomonadota</taxon>
        <taxon>Gammaproteobacteria</taxon>
        <taxon>Methylococcales</taxon>
        <taxon>Methylococcaceae</taxon>
        <taxon>Methylovulum</taxon>
    </lineage>
</organism>
<gene>
    <name evidence="5" type="ORF">AADEFJLK_01890</name>
</gene>
<evidence type="ECO:0000259" key="4">
    <source>
        <dbReference type="Pfam" id="PF16095"/>
    </source>
</evidence>
<dbReference type="SUPFAM" id="SSF52200">
    <property type="entry name" value="Toll/Interleukin receptor TIR domain"/>
    <property type="match status" value="1"/>
</dbReference>
<dbReference type="AlphaFoldDB" id="A0A2S5CNP5"/>
<dbReference type="GO" id="GO:0007165">
    <property type="term" value="P:signal transduction"/>
    <property type="evidence" value="ECO:0007669"/>
    <property type="project" value="InterPro"/>
</dbReference>
<dbReference type="Pfam" id="PF12799">
    <property type="entry name" value="LRR_4"/>
    <property type="match status" value="1"/>
</dbReference>
<dbReference type="InterPro" id="IPR000157">
    <property type="entry name" value="TIR_dom"/>
</dbReference>
<evidence type="ECO:0000313" key="5">
    <source>
        <dbReference type="EMBL" id="POZ52408.1"/>
    </source>
</evidence>
<dbReference type="Pfam" id="PF16095">
    <property type="entry name" value="COR-A"/>
    <property type="match status" value="1"/>
</dbReference>
<dbReference type="Gene3D" id="3.80.10.10">
    <property type="entry name" value="Ribonuclease Inhibitor"/>
    <property type="match status" value="2"/>
</dbReference>
<dbReference type="InterPro" id="IPR032675">
    <property type="entry name" value="LRR_dom_sf"/>
</dbReference>
<dbReference type="RefSeq" id="WP_103974058.1">
    <property type="nucleotide sequence ID" value="NZ_PGFZ01000003.1"/>
</dbReference>
<accession>A0A2S5CNP5</accession>
<protein>
    <submittedName>
        <fullName evidence="5">GTP-binding protein</fullName>
    </submittedName>
</protein>
<dbReference type="Pfam" id="PF13676">
    <property type="entry name" value="TIR_2"/>
    <property type="match status" value="1"/>
</dbReference>
<dbReference type="EMBL" id="PGFZ01000003">
    <property type="protein sequence ID" value="POZ52408.1"/>
    <property type="molecule type" value="Genomic_DNA"/>
</dbReference>
<dbReference type="PANTHER" id="PTHR46652">
    <property type="entry name" value="LEUCINE-RICH REPEAT AND IQ DOMAIN-CONTAINING PROTEIN 1-RELATED"/>
    <property type="match status" value="1"/>
</dbReference>
<evidence type="ECO:0000313" key="6">
    <source>
        <dbReference type="Proteomes" id="UP000237423"/>
    </source>
</evidence>
<dbReference type="SUPFAM" id="SSF52540">
    <property type="entry name" value="P-loop containing nucleoside triphosphate hydrolases"/>
    <property type="match status" value="1"/>
</dbReference>
<evidence type="ECO:0000259" key="3">
    <source>
        <dbReference type="Pfam" id="PF13676"/>
    </source>
</evidence>
<dbReference type="InterPro" id="IPR032171">
    <property type="entry name" value="COR-A"/>
</dbReference>
<dbReference type="InterPro" id="IPR027417">
    <property type="entry name" value="P-loop_NTPase"/>
</dbReference>
<dbReference type="PANTHER" id="PTHR46652:SF3">
    <property type="entry name" value="LEUCINE-RICH REPEAT-CONTAINING PROTEIN 9"/>
    <property type="match status" value="1"/>
</dbReference>
<dbReference type="InterPro" id="IPR050836">
    <property type="entry name" value="SDS22/Internalin_LRR"/>
</dbReference>
<dbReference type="Gene3D" id="3.40.50.300">
    <property type="entry name" value="P-loop containing nucleotide triphosphate hydrolases"/>
    <property type="match status" value="1"/>
</dbReference>
<evidence type="ECO:0000256" key="1">
    <source>
        <dbReference type="ARBA" id="ARBA00022614"/>
    </source>
</evidence>
<dbReference type="SUPFAM" id="SSF52058">
    <property type="entry name" value="L domain-like"/>
    <property type="match status" value="2"/>
</dbReference>
<evidence type="ECO:0000256" key="2">
    <source>
        <dbReference type="ARBA" id="ARBA00022737"/>
    </source>
</evidence>
<dbReference type="Proteomes" id="UP000237423">
    <property type="component" value="Unassembled WGS sequence"/>
</dbReference>